<accession>A0A382UPJ0</accession>
<dbReference type="InterPro" id="IPR000394">
    <property type="entry name" value="RNA_pol_sigma_54"/>
</dbReference>
<proteinExistence type="predicted"/>
<dbReference type="Pfam" id="PF04552">
    <property type="entry name" value="Sigma54_DBD"/>
    <property type="match status" value="1"/>
</dbReference>
<evidence type="ECO:0000259" key="1">
    <source>
        <dbReference type="Pfam" id="PF04552"/>
    </source>
</evidence>
<name>A0A382UPJ0_9ZZZZ</name>
<dbReference type="AlphaFoldDB" id="A0A382UPJ0"/>
<dbReference type="PRINTS" id="PR00045">
    <property type="entry name" value="SIGMA54FCT"/>
</dbReference>
<dbReference type="InterPro" id="IPR007634">
    <property type="entry name" value="RNA_pol_sigma_54_DNA-bd"/>
</dbReference>
<dbReference type="EMBL" id="UINC01145468">
    <property type="protein sequence ID" value="SVD35618.1"/>
    <property type="molecule type" value="Genomic_DNA"/>
</dbReference>
<dbReference type="PROSITE" id="PS50044">
    <property type="entry name" value="SIGMA54_3"/>
    <property type="match status" value="1"/>
</dbReference>
<feature type="non-terminal residue" evidence="2">
    <location>
        <position position="1"/>
    </location>
</feature>
<gene>
    <name evidence="2" type="ORF">METZ01_LOCUS388472</name>
</gene>
<dbReference type="GO" id="GO:0016987">
    <property type="term" value="F:sigma factor activity"/>
    <property type="evidence" value="ECO:0007669"/>
    <property type="project" value="InterPro"/>
</dbReference>
<dbReference type="GO" id="GO:0001216">
    <property type="term" value="F:DNA-binding transcription activator activity"/>
    <property type="evidence" value="ECO:0007669"/>
    <property type="project" value="InterPro"/>
</dbReference>
<evidence type="ECO:0000313" key="2">
    <source>
        <dbReference type="EMBL" id="SVD35618.1"/>
    </source>
</evidence>
<dbReference type="Gene3D" id="1.10.10.60">
    <property type="entry name" value="Homeodomain-like"/>
    <property type="match status" value="1"/>
</dbReference>
<dbReference type="PANTHER" id="PTHR32248">
    <property type="entry name" value="RNA POLYMERASE SIGMA-54 FACTOR"/>
    <property type="match status" value="1"/>
</dbReference>
<dbReference type="PANTHER" id="PTHR32248:SF4">
    <property type="entry name" value="RNA POLYMERASE SIGMA-54 FACTOR"/>
    <property type="match status" value="1"/>
</dbReference>
<reference evidence="2" key="1">
    <citation type="submission" date="2018-05" db="EMBL/GenBank/DDBJ databases">
        <authorList>
            <person name="Lanie J.A."/>
            <person name="Ng W.-L."/>
            <person name="Kazmierczak K.M."/>
            <person name="Andrzejewski T.M."/>
            <person name="Davidsen T.M."/>
            <person name="Wayne K.J."/>
            <person name="Tettelin H."/>
            <person name="Glass J.I."/>
            <person name="Rusch D."/>
            <person name="Podicherti R."/>
            <person name="Tsui H.-C.T."/>
            <person name="Winkler M.E."/>
        </authorList>
    </citation>
    <scope>NUCLEOTIDE SEQUENCE</scope>
</reference>
<organism evidence="2">
    <name type="scientific">marine metagenome</name>
    <dbReference type="NCBI Taxonomy" id="408172"/>
    <lineage>
        <taxon>unclassified sequences</taxon>
        <taxon>metagenomes</taxon>
        <taxon>ecological metagenomes</taxon>
    </lineage>
</organism>
<sequence length="199" mass="23333">EERNGEFYVVVKEGFIPEVRVSKVYINMLNDHKDEKDVRSFVKKKLESATWFVDAVQQRKMTIQRVMESIIKRQPDYFHSGERSLQPMILKDIADDIGMDISTVSRVTNGKYAQLPWEIKELKTFFSEGIETDSRGVVSNTQVKSRLKEIIETEDKHNPISDEELTDMINGEGYKIARRTITKYREQLKFPTARLRRKL</sequence>
<dbReference type="PROSITE" id="PS00718">
    <property type="entry name" value="SIGMA54_2"/>
    <property type="match status" value="1"/>
</dbReference>
<protein>
    <recommendedName>
        <fullName evidence="1">RNA polymerase sigma factor 54 DNA-binding domain-containing protein</fullName>
    </recommendedName>
</protein>
<feature type="domain" description="RNA polymerase sigma factor 54 DNA-binding" evidence="1">
    <location>
        <begin position="40"/>
        <end position="198"/>
    </location>
</feature>